<dbReference type="PROSITE" id="PS50966">
    <property type="entry name" value="ZF_SWIM"/>
    <property type="match status" value="1"/>
</dbReference>
<proteinExistence type="predicted"/>
<keyword evidence="1" id="KW-0479">Metal-binding</keyword>
<evidence type="ECO:0000313" key="3">
    <source>
        <dbReference type="EMBL" id="TFK96466.1"/>
    </source>
</evidence>
<dbReference type="GO" id="GO:0008270">
    <property type="term" value="F:zinc ion binding"/>
    <property type="evidence" value="ECO:0007669"/>
    <property type="project" value="UniProtKB-KW"/>
</dbReference>
<evidence type="ECO:0000313" key="4">
    <source>
        <dbReference type="Proteomes" id="UP000305067"/>
    </source>
</evidence>
<dbReference type="OrthoDB" id="3262412at2759"/>
<protein>
    <recommendedName>
        <fullName evidence="2">SWIM-type domain-containing protein</fullName>
    </recommendedName>
</protein>
<dbReference type="AlphaFoldDB" id="A0A5C3Q4L3"/>
<dbReference type="InterPro" id="IPR007527">
    <property type="entry name" value="Znf_SWIM"/>
</dbReference>
<dbReference type="EMBL" id="ML178860">
    <property type="protein sequence ID" value="TFK96466.1"/>
    <property type="molecule type" value="Genomic_DNA"/>
</dbReference>
<organism evidence="3 4">
    <name type="scientific">Pterulicium gracile</name>
    <dbReference type="NCBI Taxonomy" id="1884261"/>
    <lineage>
        <taxon>Eukaryota</taxon>
        <taxon>Fungi</taxon>
        <taxon>Dikarya</taxon>
        <taxon>Basidiomycota</taxon>
        <taxon>Agaricomycotina</taxon>
        <taxon>Agaricomycetes</taxon>
        <taxon>Agaricomycetidae</taxon>
        <taxon>Agaricales</taxon>
        <taxon>Pleurotineae</taxon>
        <taxon>Pterulaceae</taxon>
        <taxon>Pterulicium</taxon>
    </lineage>
</organism>
<sequence length="191" mass="23130">MIPGEAAPNPEAIHKWSAREMYQFCVRNNIPEVWAYLWENWYCQERWKLWARSPCPDKVPVLTTTMIAESHFQKIKHDFLHYFNHPRLDLLVHIISQRMLQQYYVDLHTFLEETGRYSKGNLSWRPDFKRKWRTLEKVPQSEPFNPKYKPDALTWTCTCPSMRYSQFLICKHLIQHVRPVPPKFFLGVKRH</sequence>
<reference evidence="3 4" key="1">
    <citation type="journal article" date="2019" name="Nat. Ecol. Evol.">
        <title>Megaphylogeny resolves global patterns of mushroom evolution.</title>
        <authorList>
            <person name="Varga T."/>
            <person name="Krizsan K."/>
            <person name="Foldi C."/>
            <person name="Dima B."/>
            <person name="Sanchez-Garcia M."/>
            <person name="Sanchez-Ramirez S."/>
            <person name="Szollosi G.J."/>
            <person name="Szarkandi J.G."/>
            <person name="Papp V."/>
            <person name="Albert L."/>
            <person name="Andreopoulos W."/>
            <person name="Angelini C."/>
            <person name="Antonin V."/>
            <person name="Barry K.W."/>
            <person name="Bougher N.L."/>
            <person name="Buchanan P."/>
            <person name="Buyck B."/>
            <person name="Bense V."/>
            <person name="Catcheside P."/>
            <person name="Chovatia M."/>
            <person name="Cooper J."/>
            <person name="Damon W."/>
            <person name="Desjardin D."/>
            <person name="Finy P."/>
            <person name="Geml J."/>
            <person name="Haridas S."/>
            <person name="Hughes K."/>
            <person name="Justo A."/>
            <person name="Karasinski D."/>
            <person name="Kautmanova I."/>
            <person name="Kiss B."/>
            <person name="Kocsube S."/>
            <person name="Kotiranta H."/>
            <person name="LaButti K.M."/>
            <person name="Lechner B.E."/>
            <person name="Liimatainen K."/>
            <person name="Lipzen A."/>
            <person name="Lukacs Z."/>
            <person name="Mihaltcheva S."/>
            <person name="Morgado L.N."/>
            <person name="Niskanen T."/>
            <person name="Noordeloos M.E."/>
            <person name="Ohm R.A."/>
            <person name="Ortiz-Santana B."/>
            <person name="Ovrebo C."/>
            <person name="Racz N."/>
            <person name="Riley R."/>
            <person name="Savchenko A."/>
            <person name="Shiryaev A."/>
            <person name="Soop K."/>
            <person name="Spirin V."/>
            <person name="Szebenyi C."/>
            <person name="Tomsovsky M."/>
            <person name="Tulloss R.E."/>
            <person name="Uehling J."/>
            <person name="Grigoriev I.V."/>
            <person name="Vagvolgyi C."/>
            <person name="Papp T."/>
            <person name="Martin F.M."/>
            <person name="Miettinen O."/>
            <person name="Hibbett D.S."/>
            <person name="Nagy L.G."/>
        </authorList>
    </citation>
    <scope>NUCLEOTIDE SEQUENCE [LARGE SCALE GENOMIC DNA]</scope>
    <source>
        <strain evidence="3 4">CBS 309.79</strain>
    </source>
</reference>
<name>A0A5C3Q4L3_9AGAR</name>
<dbReference type="STRING" id="1884261.A0A5C3Q4L3"/>
<keyword evidence="1" id="KW-0863">Zinc-finger</keyword>
<dbReference type="Proteomes" id="UP000305067">
    <property type="component" value="Unassembled WGS sequence"/>
</dbReference>
<gene>
    <name evidence="3" type="ORF">BDV98DRAFT_515691</name>
</gene>
<feature type="domain" description="SWIM-type" evidence="2">
    <location>
        <begin position="148"/>
        <end position="181"/>
    </location>
</feature>
<keyword evidence="4" id="KW-1185">Reference proteome</keyword>
<evidence type="ECO:0000256" key="1">
    <source>
        <dbReference type="PROSITE-ProRule" id="PRU00325"/>
    </source>
</evidence>
<accession>A0A5C3Q4L3</accession>
<evidence type="ECO:0000259" key="2">
    <source>
        <dbReference type="PROSITE" id="PS50966"/>
    </source>
</evidence>
<keyword evidence="1" id="KW-0862">Zinc</keyword>